<protein>
    <submittedName>
        <fullName evidence="1">Uncharacterized protein</fullName>
    </submittedName>
</protein>
<evidence type="ECO:0000313" key="1">
    <source>
        <dbReference type="EMBL" id="CAJ0589605.1"/>
    </source>
</evidence>
<organism evidence="1 2">
    <name type="scientific">Cylicocyclus nassatus</name>
    <name type="common">Nematode worm</name>
    <dbReference type="NCBI Taxonomy" id="53992"/>
    <lineage>
        <taxon>Eukaryota</taxon>
        <taxon>Metazoa</taxon>
        <taxon>Ecdysozoa</taxon>
        <taxon>Nematoda</taxon>
        <taxon>Chromadorea</taxon>
        <taxon>Rhabditida</taxon>
        <taxon>Rhabditina</taxon>
        <taxon>Rhabditomorpha</taxon>
        <taxon>Strongyloidea</taxon>
        <taxon>Strongylidae</taxon>
        <taxon>Cylicocyclus</taxon>
    </lineage>
</organism>
<comment type="caution">
    <text evidence="1">The sequence shown here is derived from an EMBL/GenBank/DDBJ whole genome shotgun (WGS) entry which is preliminary data.</text>
</comment>
<evidence type="ECO:0000313" key="2">
    <source>
        <dbReference type="Proteomes" id="UP001176961"/>
    </source>
</evidence>
<sequence>MYYGAGKERLISLACTCAAYINDHSYQQHLGRKKCSESHEIQFQKLVNENMAKKLLQRQLIRLIRADNFNF</sequence>
<dbReference type="EMBL" id="CATQJL010000001">
    <property type="protein sequence ID" value="CAJ0589605.1"/>
    <property type="molecule type" value="Genomic_DNA"/>
</dbReference>
<reference evidence="1" key="1">
    <citation type="submission" date="2023-07" db="EMBL/GenBank/DDBJ databases">
        <authorList>
            <consortium name="CYATHOMIX"/>
        </authorList>
    </citation>
    <scope>NUCLEOTIDE SEQUENCE</scope>
    <source>
        <strain evidence="1">N/A</strain>
    </source>
</reference>
<dbReference type="AlphaFoldDB" id="A0AA36DMP0"/>
<accession>A0AA36DMP0</accession>
<gene>
    <name evidence="1" type="ORF">CYNAS_LOCUS1588</name>
</gene>
<keyword evidence="2" id="KW-1185">Reference proteome</keyword>
<name>A0AA36DMP0_CYLNA</name>
<proteinExistence type="predicted"/>
<dbReference type="Proteomes" id="UP001176961">
    <property type="component" value="Unassembled WGS sequence"/>
</dbReference>